<dbReference type="InterPro" id="IPR058432">
    <property type="entry name" value="DUF8119"/>
</dbReference>
<gene>
    <name evidence="3" type="ORF">EGH25_07125</name>
</gene>
<organism evidence="3 4">
    <name type="scientific">Halorutilus salinus</name>
    <dbReference type="NCBI Taxonomy" id="2487751"/>
    <lineage>
        <taxon>Archaea</taxon>
        <taxon>Methanobacteriati</taxon>
        <taxon>Methanobacteriota</taxon>
        <taxon>Stenosarchaea group</taxon>
        <taxon>Halobacteria</taxon>
        <taxon>Halorutilales</taxon>
        <taxon>Halorutilaceae</taxon>
        <taxon>Halorutilus</taxon>
    </lineage>
</organism>
<keyword evidence="1" id="KW-1133">Transmembrane helix</keyword>
<dbReference type="Proteomes" id="UP001149411">
    <property type="component" value="Unassembled WGS sequence"/>
</dbReference>
<name>A0A9Q4C4X3_9EURY</name>
<evidence type="ECO:0000256" key="1">
    <source>
        <dbReference type="SAM" id="Phobius"/>
    </source>
</evidence>
<evidence type="ECO:0000313" key="3">
    <source>
        <dbReference type="EMBL" id="MCX2819122.1"/>
    </source>
</evidence>
<evidence type="ECO:0000259" key="2">
    <source>
        <dbReference type="Pfam" id="PF26436"/>
    </source>
</evidence>
<dbReference type="AlphaFoldDB" id="A0A9Q4C4X3"/>
<feature type="transmembrane region" description="Helical" evidence="1">
    <location>
        <begin position="46"/>
        <end position="66"/>
    </location>
</feature>
<keyword evidence="1" id="KW-0472">Membrane</keyword>
<protein>
    <recommendedName>
        <fullName evidence="2">DUF8119 domain-containing protein</fullName>
    </recommendedName>
</protein>
<dbReference type="EMBL" id="RKLV01000006">
    <property type="protein sequence ID" value="MCX2819122.1"/>
    <property type="molecule type" value="Genomic_DNA"/>
</dbReference>
<feature type="domain" description="DUF8119" evidence="2">
    <location>
        <begin position="3"/>
        <end position="68"/>
    </location>
</feature>
<dbReference type="Pfam" id="PF26436">
    <property type="entry name" value="DUF8119"/>
    <property type="match status" value="1"/>
</dbReference>
<keyword evidence="1" id="KW-0812">Transmembrane</keyword>
<reference evidence="3" key="1">
    <citation type="submission" date="2022-09" db="EMBL/GenBank/DDBJ databases">
        <title>Haloadaptaus new haloarchaeum isolated from saline soil.</title>
        <authorList>
            <person name="Duran-Viseras A."/>
            <person name="Sanchez-Porro C."/>
            <person name="Ventosa A."/>
        </authorList>
    </citation>
    <scope>NUCLEOTIDE SEQUENCE</scope>
    <source>
        <strain evidence="3">F3-133</strain>
    </source>
</reference>
<keyword evidence="4" id="KW-1185">Reference proteome</keyword>
<comment type="caution">
    <text evidence="3">The sequence shown here is derived from an EMBL/GenBank/DDBJ whole genome shotgun (WGS) entry which is preliminary data.</text>
</comment>
<evidence type="ECO:0000313" key="4">
    <source>
        <dbReference type="Proteomes" id="UP001149411"/>
    </source>
</evidence>
<accession>A0A9Q4C4X3</accession>
<feature type="transmembrane region" description="Helical" evidence="1">
    <location>
        <begin position="21"/>
        <end position="40"/>
    </location>
</feature>
<dbReference type="RefSeq" id="WP_266087126.1">
    <property type="nucleotide sequence ID" value="NZ_RKLV01000006.1"/>
</dbReference>
<proteinExistence type="predicted"/>
<sequence length="70" mass="7837">MNLDSLRDHVSENRRGMVVDLVFAVVWVTLATVIANALSAPDYARYILMLAGIPAYYAFFISLDVIDEDD</sequence>